<dbReference type="Proteomes" id="UP001271789">
    <property type="component" value="Unassembled WGS sequence"/>
</dbReference>
<evidence type="ECO:0000313" key="2">
    <source>
        <dbReference type="EMBL" id="MDV0446333.1"/>
    </source>
</evidence>
<sequence length="162" mass="19281">MTNNVQSDSQPAVYFPDIEDVADWFLSQAFLQHKKLQKLCYYAVAWHYALLDRPLCSRDEFQAWVHGPVSPILFEKYKKYGWSQISQKECGVDFRESAEVLAFVWESYKDLSQFQLENLTHEEFPWENARANYQEFEPSSDVISIDDMKNYYRKLHEDSQND</sequence>
<protein>
    <recommendedName>
        <fullName evidence="1">Antitoxin SocA-like Panacea domain-containing protein</fullName>
    </recommendedName>
</protein>
<dbReference type="EMBL" id="JAWDKD010000003">
    <property type="protein sequence ID" value="MDV0446333.1"/>
    <property type="molecule type" value="Genomic_DNA"/>
</dbReference>
<organism evidence="2 3">
    <name type="scientific">Methanolapillus africanus</name>
    <dbReference type="NCBI Taxonomy" id="3028297"/>
    <lineage>
        <taxon>Archaea</taxon>
        <taxon>Methanobacteriati</taxon>
        <taxon>Methanobacteriota</taxon>
        <taxon>Stenosarchaea group</taxon>
        <taxon>Methanomicrobia</taxon>
        <taxon>Methanosarcinales</taxon>
        <taxon>Methanosarcinaceae</taxon>
        <taxon>Methanolapillus</taxon>
    </lineage>
</organism>
<dbReference type="Pfam" id="PF13274">
    <property type="entry name" value="SocA_Panacea"/>
    <property type="match status" value="1"/>
</dbReference>
<evidence type="ECO:0000313" key="3">
    <source>
        <dbReference type="Proteomes" id="UP001271789"/>
    </source>
</evidence>
<accession>A0AAE4SD99</accession>
<proteinExistence type="predicted"/>
<name>A0AAE4SD99_9EURY</name>
<dbReference type="AlphaFoldDB" id="A0AAE4SD99"/>
<gene>
    <name evidence="2" type="ORF">MsAg5_01630</name>
</gene>
<keyword evidence="3" id="KW-1185">Reference proteome</keyword>
<dbReference type="RefSeq" id="WP_338098718.1">
    <property type="nucleotide sequence ID" value="NZ_JAWDKD010000003.1"/>
</dbReference>
<comment type="caution">
    <text evidence="2">The sequence shown here is derived from an EMBL/GenBank/DDBJ whole genome shotgun (WGS) entry which is preliminary data.</text>
</comment>
<evidence type="ECO:0000259" key="1">
    <source>
        <dbReference type="Pfam" id="PF13274"/>
    </source>
</evidence>
<feature type="domain" description="Antitoxin SocA-like Panacea" evidence="1">
    <location>
        <begin position="36"/>
        <end position="127"/>
    </location>
</feature>
<dbReference type="InterPro" id="IPR025272">
    <property type="entry name" value="SocA_Panacea"/>
</dbReference>
<reference evidence="2" key="1">
    <citation type="submission" date="2023-06" db="EMBL/GenBank/DDBJ databases">
        <title>Genome sequence of Methanosarcinaceae archaeon Ag5.</title>
        <authorList>
            <person name="Protasov E."/>
            <person name="Platt K."/>
            <person name="Poehlein A."/>
            <person name="Daniel R."/>
            <person name="Brune A."/>
        </authorList>
    </citation>
    <scope>NUCLEOTIDE SEQUENCE</scope>
    <source>
        <strain evidence="2">Ag5</strain>
    </source>
</reference>